<keyword evidence="4 6" id="KW-0067">ATP-binding</keyword>
<proteinExistence type="inferred from homology"/>
<dbReference type="KEGG" id="mpar:F7D14_08910"/>
<dbReference type="CDD" id="cd03293">
    <property type="entry name" value="ABC_NrtD_SsuB_transporters"/>
    <property type="match status" value="1"/>
</dbReference>
<dbReference type="PANTHER" id="PTHR42788">
    <property type="entry name" value="TAURINE IMPORT ATP-BINDING PROTEIN-RELATED"/>
    <property type="match status" value="1"/>
</dbReference>
<sequence>MAPSHLAKISVRGLRKDFVTRDKKGRVTGTFTALDSIDLDIDDGQFITVVGPSGCGKSTLLDMLGGLAPPTAGEIWIDGDPVNGASLDRGVVFQQYALFPWLSALDNVAFALEAKGLSKAERHEVAREYLSIVGLDGFDQRYPHQLSGGMKQRVALARSLAHDPSVLLMDEPFAALDAQTREMLQAELLRIWEKSGKTVVFITHGIDEAIYLSQKIAVMTSRPGRIKHIIDNPLAGAPASDDIRASPEFGRLRHEVWTLLRDEVSHAAALERTAVY</sequence>
<name>A0A6B8LYT3_9HYPH</name>
<keyword evidence="3" id="KW-0547">Nucleotide-binding</keyword>
<dbReference type="SMART" id="SM00382">
    <property type="entry name" value="AAA"/>
    <property type="match status" value="1"/>
</dbReference>
<dbReference type="InterPro" id="IPR050166">
    <property type="entry name" value="ABC_transporter_ATP-bind"/>
</dbReference>
<dbReference type="Pfam" id="PF00005">
    <property type="entry name" value="ABC_tran"/>
    <property type="match status" value="1"/>
</dbReference>
<dbReference type="GO" id="GO:0005524">
    <property type="term" value="F:ATP binding"/>
    <property type="evidence" value="ECO:0007669"/>
    <property type="project" value="UniProtKB-KW"/>
</dbReference>
<dbReference type="GO" id="GO:0016887">
    <property type="term" value="F:ATP hydrolysis activity"/>
    <property type="evidence" value="ECO:0007669"/>
    <property type="project" value="InterPro"/>
</dbReference>
<dbReference type="InterPro" id="IPR017871">
    <property type="entry name" value="ABC_transporter-like_CS"/>
</dbReference>
<dbReference type="InterPro" id="IPR003593">
    <property type="entry name" value="AAA+_ATPase"/>
</dbReference>
<evidence type="ECO:0000256" key="1">
    <source>
        <dbReference type="ARBA" id="ARBA00005417"/>
    </source>
</evidence>
<dbReference type="PROSITE" id="PS50893">
    <property type="entry name" value="ABC_TRANSPORTER_2"/>
    <property type="match status" value="1"/>
</dbReference>
<dbReference type="InterPro" id="IPR027417">
    <property type="entry name" value="P-loop_NTPase"/>
</dbReference>
<reference evidence="6 7" key="1">
    <citation type="submission" date="2019-09" db="EMBL/GenBank/DDBJ databases">
        <title>Isolation and complete genome sequencing of Methylocystis species.</title>
        <authorList>
            <person name="Rumah B.L."/>
            <person name="Stead C.E."/>
            <person name="Stevens B.C."/>
            <person name="Minton N.P."/>
            <person name="Grosse-Honebrink A."/>
            <person name="Zhang Y."/>
        </authorList>
    </citation>
    <scope>NUCLEOTIDE SEQUENCE [LARGE SCALE GENOMIC DNA]</scope>
    <source>
        <strain evidence="6 7">BRCS2</strain>
    </source>
</reference>
<protein>
    <submittedName>
        <fullName evidence="6">ABC transporter ATP-binding protein</fullName>
    </submittedName>
</protein>
<accession>A0A6B8LYT3</accession>
<comment type="similarity">
    <text evidence="1">Belongs to the ABC transporter superfamily.</text>
</comment>
<evidence type="ECO:0000313" key="7">
    <source>
        <dbReference type="Proteomes" id="UP000422569"/>
    </source>
</evidence>
<dbReference type="EMBL" id="CP044331">
    <property type="protein sequence ID" value="QGM97567.1"/>
    <property type="molecule type" value="Genomic_DNA"/>
</dbReference>
<evidence type="ECO:0000259" key="5">
    <source>
        <dbReference type="PROSITE" id="PS50893"/>
    </source>
</evidence>
<dbReference type="SUPFAM" id="SSF52540">
    <property type="entry name" value="P-loop containing nucleoside triphosphate hydrolases"/>
    <property type="match status" value="1"/>
</dbReference>
<dbReference type="Gene3D" id="3.40.50.300">
    <property type="entry name" value="P-loop containing nucleotide triphosphate hydrolases"/>
    <property type="match status" value="1"/>
</dbReference>
<gene>
    <name evidence="6" type="ORF">F7D14_08910</name>
</gene>
<keyword evidence="2" id="KW-0813">Transport</keyword>
<evidence type="ECO:0000256" key="2">
    <source>
        <dbReference type="ARBA" id="ARBA00022448"/>
    </source>
</evidence>
<evidence type="ECO:0000256" key="4">
    <source>
        <dbReference type="ARBA" id="ARBA00022840"/>
    </source>
</evidence>
<evidence type="ECO:0000256" key="3">
    <source>
        <dbReference type="ARBA" id="ARBA00022741"/>
    </source>
</evidence>
<dbReference type="InterPro" id="IPR003439">
    <property type="entry name" value="ABC_transporter-like_ATP-bd"/>
</dbReference>
<keyword evidence="7" id="KW-1185">Reference proteome</keyword>
<dbReference type="Proteomes" id="UP000422569">
    <property type="component" value="Chromosome"/>
</dbReference>
<dbReference type="RefSeq" id="WP_016920405.1">
    <property type="nucleotide sequence ID" value="NZ_CP044331.1"/>
</dbReference>
<organism evidence="6 7">
    <name type="scientific">Methylocystis parvus</name>
    <dbReference type="NCBI Taxonomy" id="134"/>
    <lineage>
        <taxon>Bacteria</taxon>
        <taxon>Pseudomonadati</taxon>
        <taxon>Pseudomonadota</taxon>
        <taxon>Alphaproteobacteria</taxon>
        <taxon>Hyphomicrobiales</taxon>
        <taxon>Methylocystaceae</taxon>
        <taxon>Methylocystis</taxon>
    </lineage>
</organism>
<feature type="domain" description="ABC transporter" evidence="5">
    <location>
        <begin position="14"/>
        <end position="246"/>
    </location>
</feature>
<dbReference type="PROSITE" id="PS00211">
    <property type="entry name" value="ABC_TRANSPORTER_1"/>
    <property type="match status" value="1"/>
</dbReference>
<dbReference type="AlphaFoldDB" id="A0A6B8LYT3"/>
<evidence type="ECO:0000313" key="6">
    <source>
        <dbReference type="EMBL" id="QGM97567.1"/>
    </source>
</evidence>
<dbReference type="PANTHER" id="PTHR42788:SF13">
    <property type="entry name" value="ALIPHATIC SULFONATES IMPORT ATP-BINDING PROTEIN SSUB"/>
    <property type="match status" value="1"/>
</dbReference>